<evidence type="ECO:0008006" key="4">
    <source>
        <dbReference type="Google" id="ProtNLM"/>
    </source>
</evidence>
<protein>
    <recommendedName>
        <fullName evidence="4">DUF2681 domain-containing protein</fullName>
    </recommendedName>
</protein>
<sequence>MSTFFALFSGSWHILAGIGVVLVALVASWFGGKKIGKVQQKARSDVAAAQEETDRIAIVANKQAQDIKAVKDVQESNNVLNDDDARNKLRDSSYNNSQ</sequence>
<keyword evidence="1" id="KW-0812">Transmembrane</keyword>
<keyword evidence="1" id="KW-1133">Transmembrane helix</keyword>
<proteinExistence type="predicted"/>
<dbReference type="AlphaFoldDB" id="A0AA50DFQ7"/>
<feature type="transmembrane region" description="Helical" evidence="1">
    <location>
        <begin position="12"/>
        <end position="31"/>
    </location>
</feature>
<reference evidence="2 3" key="1">
    <citation type="submission" date="2023-07" db="EMBL/GenBank/DDBJ databases">
        <title>Pathogenic bacteria of pear tree diseases.</title>
        <authorList>
            <person name="Zhang Z."/>
            <person name="He L."/>
            <person name="Huang R."/>
        </authorList>
    </citation>
    <scope>NUCLEOTIDE SEQUENCE [LARGE SCALE GENOMIC DNA]</scope>
    <source>
        <strain evidence="2 3">DE2</strain>
    </source>
</reference>
<evidence type="ECO:0000256" key="1">
    <source>
        <dbReference type="SAM" id="Phobius"/>
    </source>
</evidence>
<evidence type="ECO:0000313" key="2">
    <source>
        <dbReference type="EMBL" id="WLS77344.1"/>
    </source>
</evidence>
<organism evidence="2 3">
    <name type="scientific">Erwinia pyri</name>
    <dbReference type="NCBI Taxonomy" id="3062598"/>
    <lineage>
        <taxon>Bacteria</taxon>
        <taxon>Pseudomonadati</taxon>
        <taxon>Pseudomonadota</taxon>
        <taxon>Gammaproteobacteria</taxon>
        <taxon>Enterobacterales</taxon>
        <taxon>Erwiniaceae</taxon>
        <taxon>Erwinia</taxon>
    </lineage>
</organism>
<accession>A0AA50DFQ7</accession>
<keyword evidence="3" id="KW-1185">Reference proteome</keyword>
<gene>
    <name evidence="2" type="ORF">Q3V30_12680</name>
</gene>
<dbReference type="EMBL" id="CP132353">
    <property type="protein sequence ID" value="WLS77344.1"/>
    <property type="molecule type" value="Genomic_DNA"/>
</dbReference>
<keyword evidence="1" id="KW-0472">Membrane</keyword>
<evidence type="ECO:0000313" key="3">
    <source>
        <dbReference type="Proteomes" id="UP001228139"/>
    </source>
</evidence>
<dbReference type="KEGG" id="epi:Q3V30_12680"/>
<dbReference type="RefSeq" id="WP_306206166.1">
    <property type="nucleotide sequence ID" value="NZ_CP132353.1"/>
</dbReference>
<dbReference type="Proteomes" id="UP001228139">
    <property type="component" value="Chromosome"/>
</dbReference>
<name>A0AA50DFQ7_9GAMM</name>